<dbReference type="EMBL" id="BMMK01000026">
    <property type="protein sequence ID" value="GGM71472.1"/>
    <property type="molecule type" value="Genomic_DNA"/>
</dbReference>
<evidence type="ECO:0000256" key="1">
    <source>
        <dbReference type="SAM" id="MobiDB-lite"/>
    </source>
</evidence>
<name>A0A8J3CGB0_9PSEU</name>
<evidence type="ECO:0008006" key="4">
    <source>
        <dbReference type="Google" id="ProtNLM"/>
    </source>
</evidence>
<keyword evidence="3" id="KW-1185">Reference proteome</keyword>
<sequence>MPFAAMGPAGQHPATGAAPGSAPVLRFEPDQVTEALTLFRDAHDKVRKLAIEAEGRLQMRPMARDDVSTEVAEEITRKGIEGETSALAAIRGYRDQLKAIVDQLEATARQYGIADERSGDQFREGRRA</sequence>
<dbReference type="AlphaFoldDB" id="A0A8J3CGB0"/>
<proteinExistence type="predicted"/>
<reference evidence="2" key="2">
    <citation type="submission" date="2020-09" db="EMBL/GenBank/DDBJ databases">
        <authorList>
            <person name="Sun Q."/>
            <person name="Zhou Y."/>
        </authorList>
    </citation>
    <scope>NUCLEOTIDE SEQUENCE</scope>
    <source>
        <strain evidence="2">CGMCC 4.5737</strain>
    </source>
</reference>
<feature type="region of interest" description="Disordered" evidence="1">
    <location>
        <begin position="1"/>
        <end position="24"/>
    </location>
</feature>
<protein>
    <recommendedName>
        <fullName evidence="4">PE domain-containing protein</fullName>
    </recommendedName>
</protein>
<evidence type="ECO:0000313" key="2">
    <source>
        <dbReference type="EMBL" id="GGM71472.1"/>
    </source>
</evidence>
<evidence type="ECO:0000313" key="3">
    <source>
        <dbReference type="Proteomes" id="UP000637578"/>
    </source>
</evidence>
<dbReference type="Proteomes" id="UP000637578">
    <property type="component" value="Unassembled WGS sequence"/>
</dbReference>
<organism evidence="2 3">
    <name type="scientific">Longimycelium tulufanense</name>
    <dbReference type="NCBI Taxonomy" id="907463"/>
    <lineage>
        <taxon>Bacteria</taxon>
        <taxon>Bacillati</taxon>
        <taxon>Actinomycetota</taxon>
        <taxon>Actinomycetes</taxon>
        <taxon>Pseudonocardiales</taxon>
        <taxon>Pseudonocardiaceae</taxon>
        <taxon>Longimycelium</taxon>
    </lineage>
</organism>
<reference evidence="2" key="1">
    <citation type="journal article" date="2014" name="Int. J. Syst. Evol. Microbiol.">
        <title>Complete genome sequence of Corynebacterium casei LMG S-19264T (=DSM 44701T), isolated from a smear-ripened cheese.</title>
        <authorList>
            <consortium name="US DOE Joint Genome Institute (JGI-PGF)"/>
            <person name="Walter F."/>
            <person name="Albersmeier A."/>
            <person name="Kalinowski J."/>
            <person name="Ruckert C."/>
        </authorList>
    </citation>
    <scope>NUCLEOTIDE SEQUENCE</scope>
    <source>
        <strain evidence="2">CGMCC 4.5737</strain>
    </source>
</reference>
<accession>A0A8J3CGB0</accession>
<comment type="caution">
    <text evidence="2">The sequence shown here is derived from an EMBL/GenBank/DDBJ whole genome shotgun (WGS) entry which is preliminary data.</text>
</comment>
<gene>
    <name evidence="2" type="ORF">GCM10012275_47410</name>
</gene>